<gene>
    <name evidence="3" type="ORF">Bcop_1311</name>
</gene>
<keyword evidence="3" id="KW-0255">Endonuclease</keyword>
<dbReference type="eggNOG" id="COG2374">
    <property type="taxonomic scope" value="Bacteria"/>
</dbReference>
<dbReference type="EMBL" id="CM001167">
    <property type="protein sequence ID" value="EGJ71510.1"/>
    <property type="molecule type" value="Genomic_DNA"/>
</dbReference>
<keyword evidence="1" id="KW-0732">Signal</keyword>
<evidence type="ECO:0000313" key="4">
    <source>
        <dbReference type="Proteomes" id="UP000018439"/>
    </source>
</evidence>
<feature type="chain" id="PRO_5003305358" evidence="1">
    <location>
        <begin position="19"/>
        <end position="343"/>
    </location>
</feature>
<keyword evidence="4" id="KW-1185">Reference proteome</keyword>
<proteinExistence type="predicted"/>
<dbReference type="Gene3D" id="3.60.10.10">
    <property type="entry name" value="Endonuclease/exonuclease/phosphatase"/>
    <property type="match status" value="1"/>
</dbReference>
<evidence type="ECO:0000256" key="1">
    <source>
        <dbReference type="SAM" id="SignalP"/>
    </source>
</evidence>
<feature type="signal peptide" evidence="1">
    <location>
        <begin position="1"/>
        <end position="18"/>
    </location>
</feature>
<keyword evidence="3" id="KW-0540">Nuclease</keyword>
<protein>
    <submittedName>
        <fullName evidence="3">Endonuclease/exonuclease/phosphatase</fullName>
    </submittedName>
</protein>
<keyword evidence="3" id="KW-0378">Hydrolase</keyword>
<accession>F3ZNT4</accession>
<dbReference type="GO" id="GO:0004527">
    <property type="term" value="F:exonuclease activity"/>
    <property type="evidence" value="ECO:0007669"/>
    <property type="project" value="UniProtKB-KW"/>
</dbReference>
<dbReference type="GO" id="GO:0004519">
    <property type="term" value="F:endonuclease activity"/>
    <property type="evidence" value="ECO:0007669"/>
    <property type="project" value="UniProtKB-KW"/>
</dbReference>
<dbReference type="AlphaFoldDB" id="F3ZNT4"/>
<feature type="domain" description="Endonuclease/exonuclease/phosphatase" evidence="2">
    <location>
        <begin position="26"/>
        <end position="333"/>
    </location>
</feature>
<dbReference type="Proteomes" id="UP000018439">
    <property type="component" value="Chromosome"/>
</dbReference>
<dbReference type="InterPro" id="IPR005135">
    <property type="entry name" value="Endo/exonuclease/phosphatase"/>
</dbReference>
<organism evidence="3 4">
    <name type="scientific">Bacteroides coprosuis DSM 18011</name>
    <dbReference type="NCBI Taxonomy" id="679937"/>
    <lineage>
        <taxon>Bacteria</taxon>
        <taxon>Pseudomonadati</taxon>
        <taxon>Bacteroidota</taxon>
        <taxon>Bacteroidia</taxon>
        <taxon>Bacteroidales</taxon>
        <taxon>Bacteroidaceae</taxon>
        <taxon>Bacteroides</taxon>
    </lineage>
</organism>
<dbReference type="STRING" id="679937.Bcop_1311"/>
<dbReference type="HOGENOM" id="CLU_058239_1_0_10"/>
<dbReference type="InterPro" id="IPR036691">
    <property type="entry name" value="Endo/exonu/phosph_ase_sf"/>
</dbReference>
<sequence>MKHFLFAFLFCFTSPVFCQTNLPFNILFWNVENLFDCKHDSLKNDTDFLPESLKHWNTYKYRNKLTAIAKGVVAAGEWSSPAIIGLCEVENDSVLYDLTQKTNLRNIGYRYVVTQSEDARGIDVALLYLPEYFRLTKHESLKVGKLKIGNRLTRDILHVEGVLLTSDTLDLFVAHFPSRFGGRKYSEPNRIQVAKVLRNAVDSLFSIREKANIVIMGDFNDYPDNRCVTEILNATAPTKEISKHQLYHLLARKREKYTWGTYKYKNEWGVLDHFIVSGNLLDHTQDFYTSEQQTDILKLGFLLIEDKKYGGSKPFRTYNGMQYQAGYSDHLPIRSTFTLKLED</sequence>
<evidence type="ECO:0000313" key="3">
    <source>
        <dbReference type="EMBL" id="EGJ71510.1"/>
    </source>
</evidence>
<keyword evidence="3" id="KW-0269">Exonuclease</keyword>
<name>F3ZNT4_9BACE</name>
<dbReference type="PANTHER" id="PTHR42834">
    <property type="entry name" value="ENDONUCLEASE/EXONUCLEASE/PHOSPHATASE FAMILY PROTEIN (AFU_ORTHOLOGUE AFUA_3G09210)"/>
    <property type="match status" value="1"/>
</dbReference>
<dbReference type="Pfam" id="PF19580">
    <property type="entry name" value="Exo_endo_phos_3"/>
    <property type="match status" value="1"/>
</dbReference>
<dbReference type="PANTHER" id="PTHR42834:SF1">
    <property type="entry name" value="ENDONUCLEASE_EXONUCLEASE_PHOSPHATASE FAMILY PROTEIN (AFU_ORTHOLOGUE AFUA_3G09210)"/>
    <property type="match status" value="1"/>
</dbReference>
<evidence type="ECO:0000259" key="2">
    <source>
        <dbReference type="Pfam" id="PF19580"/>
    </source>
</evidence>
<dbReference type="OrthoDB" id="9802724at2"/>
<dbReference type="SUPFAM" id="SSF56219">
    <property type="entry name" value="DNase I-like"/>
    <property type="match status" value="1"/>
</dbReference>
<reference evidence="3 4" key="1">
    <citation type="journal article" date="2011" name="Stand. Genomic Sci.">
        <title>Non-contiguous finished genome sequence of Bacteroides coprosuis type strain (PC139).</title>
        <authorList>
            <person name="Land M."/>
            <person name="Held B."/>
            <person name="Gronow S."/>
            <person name="Abt B."/>
            <person name="Lucas S."/>
            <person name="Del Rio T.G."/>
            <person name="Nolan M."/>
            <person name="Tice H."/>
            <person name="Cheng J.F."/>
            <person name="Pitluck S."/>
            <person name="Liolios K."/>
            <person name="Pagani I."/>
            <person name="Ivanova N."/>
            <person name="Mavromatis K."/>
            <person name="Mikhailova N."/>
            <person name="Pati A."/>
            <person name="Tapia R."/>
            <person name="Han C."/>
            <person name="Goodwin L."/>
            <person name="Chen A."/>
            <person name="Palaniappan K."/>
            <person name="Hauser L."/>
            <person name="Brambilla E.M."/>
            <person name="Rohde M."/>
            <person name="Goker M."/>
            <person name="Detter J.C."/>
            <person name="Woyke T."/>
            <person name="Bristow J."/>
            <person name="Eisen J.A."/>
            <person name="Markowitz V."/>
            <person name="Hugenholtz P."/>
            <person name="Kyrpides N.C."/>
            <person name="Klenk H.P."/>
            <person name="Lapidus A."/>
        </authorList>
    </citation>
    <scope>NUCLEOTIDE SEQUENCE</scope>
    <source>
        <strain evidence="3 4">DSM 18011</strain>
    </source>
</reference>